<accession>A0A6J5UUR9</accession>
<evidence type="ECO:0000313" key="2">
    <source>
        <dbReference type="EMBL" id="CAB4278965.1"/>
    </source>
</evidence>
<dbReference type="EMBL" id="CAEKDK010000005">
    <property type="protein sequence ID" value="CAB4278965.1"/>
    <property type="molecule type" value="Genomic_DNA"/>
</dbReference>
<protein>
    <recommendedName>
        <fullName evidence="4">Rx N-terminal domain-containing protein</fullName>
    </recommendedName>
</protein>
<evidence type="ECO:0000313" key="3">
    <source>
        <dbReference type="Proteomes" id="UP000507222"/>
    </source>
</evidence>
<reference evidence="2 3" key="1">
    <citation type="submission" date="2020-05" db="EMBL/GenBank/DDBJ databases">
        <authorList>
            <person name="Campoy J."/>
            <person name="Schneeberger K."/>
            <person name="Spophaly S."/>
        </authorList>
    </citation>
    <scope>NUCLEOTIDE SEQUENCE [LARGE SCALE GENOMIC DNA]</scope>
    <source>
        <strain evidence="2">PruArmRojPasFocal</strain>
    </source>
</reference>
<proteinExistence type="predicted"/>
<organism evidence="2 3">
    <name type="scientific">Prunus armeniaca</name>
    <name type="common">Apricot</name>
    <name type="synonym">Armeniaca vulgaris</name>
    <dbReference type="NCBI Taxonomy" id="36596"/>
    <lineage>
        <taxon>Eukaryota</taxon>
        <taxon>Viridiplantae</taxon>
        <taxon>Streptophyta</taxon>
        <taxon>Embryophyta</taxon>
        <taxon>Tracheophyta</taxon>
        <taxon>Spermatophyta</taxon>
        <taxon>Magnoliopsida</taxon>
        <taxon>eudicotyledons</taxon>
        <taxon>Gunneridae</taxon>
        <taxon>Pentapetalae</taxon>
        <taxon>rosids</taxon>
        <taxon>fabids</taxon>
        <taxon>Rosales</taxon>
        <taxon>Rosaceae</taxon>
        <taxon>Amygdaloideae</taxon>
        <taxon>Amygdaleae</taxon>
        <taxon>Prunus</taxon>
    </lineage>
</organism>
<evidence type="ECO:0008006" key="4">
    <source>
        <dbReference type="Google" id="ProtNLM"/>
    </source>
</evidence>
<name>A0A6J5UUR9_PRUAR</name>
<sequence>MSLGPAAATAAWIKKFKKDVEKLKGELRNEVKILISNEDERETSRDLKLKRLQPKWRDPSIIYNFYGTPQNTMRHGRRNPANNFPGLPSNHL</sequence>
<feature type="region of interest" description="Disordered" evidence="1">
    <location>
        <begin position="67"/>
        <end position="92"/>
    </location>
</feature>
<evidence type="ECO:0000256" key="1">
    <source>
        <dbReference type="SAM" id="MobiDB-lite"/>
    </source>
</evidence>
<dbReference type="AlphaFoldDB" id="A0A6J5UUR9"/>
<gene>
    <name evidence="2" type="ORF">CURHAP_LOCUS30930</name>
</gene>
<dbReference type="Proteomes" id="UP000507222">
    <property type="component" value="Unassembled WGS sequence"/>
</dbReference>